<dbReference type="Gene3D" id="2.10.109.10">
    <property type="entry name" value="Umud Fragment, subunit A"/>
    <property type="match status" value="1"/>
</dbReference>
<dbReference type="SUPFAM" id="SSF51306">
    <property type="entry name" value="LexA/Signal peptidase"/>
    <property type="match status" value="1"/>
</dbReference>
<dbReference type="InterPro" id="IPR036286">
    <property type="entry name" value="LexA/Signal_pep-like_sf"/>
</dbReference>
<dbReference type="EMBL" id="JAFBED010000001">
    <property type="protein sequence ID" value="MBM7618554.1"/>
    <property type="molecule type" value="Genomic_DNA"/>
</dbReference>
<evidence type="ECO:0000313" key="9">
    <source>
        <dbReference type="Proteomes" id="UP000737402"/>
    </source>
</evidence>
<dbReference type="Pfam" id="PF10502">
    <property type="entry name" value="Peptidase_S26"/>
    <property type="match status" value="1"/>
</dbReference>
<dbReference type="NCBIfam" id="TIGR02228">
    <property type="entry name" value="sigpep_I_arch"/>
    <property type="match status" value="1"/>
</dbReference>
<dbReference type="GO" id="GO:0016787">
    <property type="term" value="F:hydrolase activity"/>
    <property type="evidence" value="ECO:0007669"/>
    <property type="project" value="UniProtKB-KW"/>
</dbReference>
<keyword evidence="4 6" id="KW-0472">Membrane</keyword>
<sequence length="369" mass="40655">MKIIKFIINMLVVGVVLFTLVASIGSAITKSPFLLTVIRSNSMYPVWERGDMILVDKVTQNDDLKTGDIVIFKSEEGSLSSKGWIAHRIIEGNKEEGFITQGDANQYTDQENGESSSIKQEWIVGRAFTLNNTPIVLPKLGYLSLWFEKNQSSPLLLPGIAILLAVIIGIEELRNGKKKSRSNKGIDLQFIYIIGGITLSVIIGTTMLLSSQHMKLIYEVSESSSGALMGSAVGVLQKGEEVELPLVELSNSGAIPLIGVITTQDNQITTSLEKVFITKGQEIQTTFKVSGKKTGAYESTIHVGLFFPLLPSSIMQLLASQSYWLALGVVSLVPGIPLILYPFINRRLRIKTIREVKRGTRKLRRIAFN</sequence>
<keyword evidence="3 6" id="KW-1133">Transmembrane helix</keyword>
<proteinExistence type="predicted"/>
<evidence type="ECO:0000313" key="8">
    <source>
        <dbReference type="EMBL" id="MBM7618554.1"/>
    </source>
</evidence>
<feature type="domain" description="Peptidase S26" evidence="7">
    <location>
        <begin position="18"/>
        <end position="76"/>
    </location>
</feature>
<feature type="transmembrane region" description="Helical" evidence="6">
    <location>
        <begin position="323"/>
        <end position="344"/>
    </location>
</feature>
<evidence type="ECO:0000256" key="4">
    <source>
        <dbReference type="ARBA" id="ARBA00023136"/>
    </source>
</evidence>
<dbReference type="Proteomes" id="UP000737402">
    <property type="component" value="Unassembled WGS sequence"/>
</dbReference>
<dbReference type="CDD" id="cd06530">
    <property type="entry name" value="S26_SPase_I"/>
    <property type="match status" value="1"/>
</dbReference>
<evidence type="ECO:0000256" key="3">
    <source>
        <dbReference type="ARBA" id="ARBA00022989"/>
    </source>
</evidence>
<keyword evidence="9" id="KW-1185">Reference proteome</keyword>
<feature type="transmembrane region" description="Helical" evidence="6">
    <location>
        <begin position="152"/>
        <end position="170"/>
    </location>
</feature>
<accession>A0ABS2NV68</accession>
<keyword evidence="8" id="KW-0378">Hydrolase</keyword>
<evidence type="ECO:0000256" key="1">
    <source>
        <dbReference type="ARBA" id="ARBA00004370"/>
    </source>
</evidence>
<comment type="caution">
    <text evidence="8">The sequence shown here is derived from an EMBL/GenBank/DDBJ whole genome shotgun (WGS) entry which is preliminary data.</text>
</comment>
<gene>
    <name evidence="8" type="ORF">JOC95_000396</name>
</gene>
<organism evidence="8 9">
    <name type="scientific">Sutcliffiella tianshenii</name>
    <dbReference type="NCBI Taxonomy" id="1463404"/>
    <lineage>
        <taxon>Bacteria</taxon>
        <taxon>Bacillati</taxon>
        <taxon>Bacillota</taxon>
        <taxon>Bacilli</taxon>
        <taxon>Bacillales</taxon>
        <taxon>Bacillaceae</taxon>
        <taxon>Sutcliffiella</taxon>
    </lineage>
</organism>
<reference evidence="8 9" key="1">
    <citation type="submission" date="2021-01" db="EMBL/GenBank/DDBJ databases">
        <title>Genomic Encyclopedia of Type Strains, Phase IV (KMG-IV): sequencing the most valuable type-strain genomes for metagenomic binning, comparative biology and taxonomic classification.</title>
        <authorList>
            <person name="Goeker M."/>
        </authorList>
    </citation>
    <scope>NUCLEOTIDE SEQUENCE [LARGE SCALE GENOMIC DNA]</scope>
    <source>
        <strain evidence="8 9">DSM 25879</strain>
    </source>
</reference>
<comment type="subcellular location">
    <subcellularLocation>
        <location evidence="1">Membrane</location>
    </subcellularLocation>
</comment>
<keyword evidence="2 6" id="KW-0812">Transmembrane</keyword>
<evidence type="ECO:0000256" key="6">
    <source>
        <dbReference type="SAM" id="Phobius"/>
    </source>
</evidence>
<dbReference type="InterPro" id="IPR019533">
    <property type="entry name" value="Peptidase_S26"/>
</dbReference>
<dbReference type="PANTHER" id="PTHR10806:SF6">
    <property type="entry name" value="SIGNAL PEPTIDASE COMPLEX CATALYTIC SUBUNIT SEC11"/>
    <property type="match status" value="1"/>
</dbReference>
<name>A0ABS2NV68_9BACI</name>
<feature type="transmembrane region" description="Helical" evidence="6">
    <location>
        <begin position="190"/>
        <end position="209"/>
    </location>
</feature>
<evidence type="ECO:0000256" key="5">
    <source>
        <dbReference type="NCBIfam" id="TIGR02228"/>
    </source>
</evidence>
<evidence type="ECO:0000256" key="2">
    <source>
        <dbReference type="ARBA" id="ARBA00022692"/>
    </source>
</evidence>
<dbReference type="InterPro" id="IPR001733">
    <property type="entry name" value="Peptidase_S26B"/>
</dbReference>
<dbReference type="RefSeq" id="WP_204412868.1">
    <property type="nucleotide sequence ID" value="NZ_JAFBED010000001.1"/>
</dbReference>
<dbReference type="EC" id="3.4.21.89" evidence="5"/>
<dbReference type="PANTHER" id="PTHR10806">
    <property type="entry name" value="SIGNAL PEPTIDASE COMPLEX CATALYTIC SUBUNIT SEC11"/>
    <property type="match status" value="1"/>
</dbReference>
<protein>
    <recommendedName>
        <fullName evidence="5">Signal peptidase I</fullName>
        <ecNumber evidence="5">3.4.21.89</ecNumber>
    </recommendedName>
</protein>
<evidence type="ECO:0000259" key="7">
    <source>
        <dbReference type="Pfam" id="PF10502"/>
    </source>
</evidence>